<evidence type="ECO:0000313" key="2">
    <source>
        <dbReference type="Proteomes" id="UP000236291"/>
    </source>
</evidence>
<accession>A0A2K3PN30</accession>
<reference evidence="1 2" key="2">
    <citation type="journal article" date="2017" name="Front. Plant Sci.">
        <title>Gene Classification and Mining of Molecular Markers Useful in Red Clover (Trifolium pratense) Breeding.</title>
        <authorList>
            <person name="Istvanek J."/>
            <person name="Dluhosova J."/>
            <person name="Dluhos P."/>
            <person name="Patkova L."/>
            <person name="Nedelnik J."/>
            <person name="Repkova J."/>
        </authorList>
    </citation>
    <scope>NUCLEOTIDE SEQUENCE [LARGE SCALE GENOMIC DNA]</scope>
    <source>
        <strain evidence="2">cv. Tatra</strain>
        <tissue evidence="1">Young leaves</tissue>
    </source>
</reference>
<organism evidence="1 2">
    <name type="scientific">Trifolium pratense</name>
    <name type="common">Red clover</name>
    <dbReference type="NCBI Taxonomy" id="57577"/>
    <lineage>
        <taxon>Eukaryota</taxon>
        <taxon>Viridiplantae</taxon>
        <taxon>Streptophyta</taxon>
        <taxon>Embryophyta</taxon>
        <taxon>Tracheophyta</taxon>
        <taxon>Spermatophyta</taxon>
        <taxon>Magnoliopsida</taxon>
        <taxon>eudicotyledons</taxon>
        <taxon>Gunneridae</taxon>
        <taxon>Pentapetalae</taxon>
        <taxon>rosids</taxon>
        <taxon>fabids</taxon>
        <taxon>Fabales</taxon>
        <taxon>Fabaceae</taxon>
        <taxon>Papilionoideae</taxon>
        <taxon>50 kb inversion clade</taxon>
        <taxon>NPAAA clade</taxon>
        <taxon>Hologalegina</taxon>
        <taxon>IRL clade</taxon>
        <taxon>Trifolieae</taxon>
        <taxon>Trifolium</taxon>
    </lineage>
</organism>
<keyword evidence="1" id="KW-0808">Transferase</keyword>
<gene>
    <name evidence="1" type="ORF">L195_g013408</name>
</gene>
<sequence length="126" mass="14272">MCDGVPVARYIRSSVWPGIKPHIATVNQQTRWFIGSGDNILFWSDNWLGNYLIELLHIPQSLQGTVRSFTHNNNSWRVPHCIVDKDPASSFTHNNNSWRVPHCIVDKDPAVAQLINKTILPTTALT</sequence>
<keyword evidence="1" id="KW-0695">RNA-directed DNA polymerase</keyword>
<name>A0A2K3PN30_TRIPR</name>
<proteinExistence type="predicted"/>
<dbReference type="Proteomes" id="UP000236291">
    <property type="component" value="Unassembled WGS sequence"/>
</dbReference>
<keyword evidence="1" id="KW-0548">Nucleotidyltransferase</keyword>
<comment type="caution">
    <text evidence="1">The sequence shown here is derived from an EMBL/GenBank/DDBJ whole genome shotgun (WGS) entry which is preliminary data.</text>
</comment>
<evidence type="ECO:0000313" key="1">
    <source>
        <dbReference type="EMBL" id="PNY16683.1"/>
    </source>
</evidence>
<reference evidence="1 2" key="1">
    <citation type="journal article" date="2014" name="Am. J. Bot.">
        <title>Genome assembly and annotation for red clover (Trifolium pratense; Fabaceae).</title>
        <authorList>
            <person name="Istvanek J."/>
            <person name="Jaros M."/>
            <person name="Krenek A."/>
            <person name="Repkova J."/>
        </authorList>
    </citation>
    <scope>NUCLEOTIDE SEQUENCE [LARGE SCALE GENOMIC DNA]</scope>
    <source>
        <strain evidence="2">cv. Tatra</strain>
        <tissue evidence="1">Young leaves</tissue>
    </source>
</reference>
<dbReference type="EMBL" id="ASHM01008725">
    <property type="protein sequence ID" value="PNY16683.1"/>
    <property type="molecule type" value="Genomic_DNA"/>
</dbReference>
<protein>
    <submittedName>
        <fullName evidence="1">Reverse transcriptase</fullName>
    </submittedName>
</protein>
<dbReference type="GO" id="GO:0003964">
    <property type="term" value="F:RNA-directed DNA polymerase activity"/>
    <property type="evidence" value="ECO:0007669"/>
    <property type="project" value="UniProtKB-KW"/>
</dbReference>
<dbReference type="AlphaFoldDB" id="A0A2K3PN30"/>